<feature type="compositionally biased region" description="Basic and acidic residues" evidence="1">
    <location>
        <begin position="73"/>
        <end position="100"/>
    </location>
</feature>
<dbReference type="Proteomes" id="UP001605036">
    <property type="component" value="Unassembled WGS sequence"/>
</dbReference>
<evidence type="ECO:0000313" key="2">
    <source>
        <dbReference type="EMBL" id="KAL2652224.1"/>
    </source>
</evidence>
<sequence>MAGEVGPNATTSPNDRTDDRAGRQRPILRTMNREGPYPLGVSRSELDRKGRRSLTKTSEFAFSQLPREGPASYEEHTVTKTTDEDPGVRKEWKALSDDFVMKSNTEGVRPSPENNSDNSFKRQVSQPLNSASFGSMGLIVRQHKPDSAQELHSHMNRTTERLQLFPNTAEEGRFNLPKPESVTDSYFNPLTDDRTEHHLPDIQTPVDGSPRSDNNPSDDSTSVDSDGYPLAPGTPSDASNPNYRRRSSLGVGPQDESNLLR</sequence>
<dbReference type="EMBL" id="JBHFFA010000001">
    <property type="protein sequence ID" value="KAL2652224.1"/>
    <property type="molecule type" value="Genomic_DNA"/>
</dbReference>
<feature type="compositionally biased region" description="Basic and acidic residues" evidence="1">
    <location>
        <begin position="191"/>
        <end position="200"/>
    </location>
</feature>
<dbReference type="AlphaFoldDB" id="A0ABD1ZPS9"/>
<name>A0ABD1ZPS9_9MARC</name>
<reference evidence="2 3" key="1">
    <citation type="submission" date="2024-09" db="EMBL/GenBank/DDBJ databases">
        <title>Chromosome-scale assembly of Riccia fluitans.</title>
        <authorList>
            <person name="Paukszto L."/>
            <person name="Sawicki J."/>
            <person name="Karawczyk K."/>
            <person name="Piernik-Szablinska J."/>
            <person name="Szczecinska M."/>
            <person name="Mazdziarz M."/>
        </authorList>
    </citation>
    <scope>NUCLEOTIDE SEQUENCE [LARGE SCALE GENOMIC DNA]</scope>
    <source>
        <strain evidence="2">Rf_01</strain>
        <tissue evidence="2">Aerial parts of the thallus</tissue>
    </source>
</reference>
<organism evidence="2 3">
    <name type="scientific">Riccia fluitans</name>
    <dbReference type="NCBI Taxonomy" id="41844"/>
    <lineage>
        <taxon>Eukaryota</taxon>
        <taxon>Viridiplantae</taxon>
        <taxon>Streptophyta</taxon>
        <taxon>Embryophyta</taxon>
        <taxon>Marchantiophyta</taxon>
        <taxon>Marchantiopsida</taxon>
        <taxon>Marchantiidae</taxon>
        <taxon>Marchantiales</taxon>
        <taxon>Ricciaceae</taxon>
        <taxon>Riccia</taxon>
    </lineage>
</organism>
<gene>
    <name evidence="2" type="ORF">R1flu_020352</name>
</gene>
<evidence type="ECO:0000313" key="3">
    <source>
        <dbReference type="Proteomes" id="UP001605036"/>
    </source>
</evidence>
<comment type="caution">
    <text evidence="2">The sequence shown here is derived from an EMBL/GenBank/DDBJ whole genome shotgun (WGS) entry which is preliminary data.</text>
</comment>
<keyword evidence="3" id="KW-1185">Reference proteome</keyword>
<proteinExistence type="predicted"/>
<feature type="region of interest" description="Disordered" evidence="1">
    <location>
        <begin position="1"/>
        <end position="261"/>
    </location>
</feature>
<protein>
    <submittedName>
        <fullName evidence="2">Uncharacterized protein</fullName>
    </submittedName>
</protein>
<accession>A0ABD1ZPS9</accession>
<feature type="compositionally biased region" description="Low complexity" evidence="1">
    <location>
        <begin position="207"/>
        <end position="227"/>
    </location>
</feature>
<feature type="compositionally biased region" description="Basic and acidic residues" evidence="1">
    <location>
        <begin position="143"/>
        <end position="160"/>
    </location>
</feature>
<evidence type="ECO:0000256" key="1">
    <source>
        <dbReference type="SAM" id="MobiDB-lite"/>
    </source>
</evidence>
<feature type="compositionally biased region" description="Polar residues" evidence="1">
    <location>
        <begin position="102"/>
        <end position="133"/>
    </location>
</feature>